<dbReference type="Proteomes" id="UP000237481">
    <property type="component" value="Unassembled WGS sequence"/>
</dbReference>
<evidence type="ECO:0000313" key="3">
    <source>
        <dbReference type="EMBL" id="POR33869.1"/>
    </source>
</evidence>
<evidence type="ECO:0000313" key="4">
    <source>
        <dbReference type="Proteomes" id="UP000237481"/>
    </source>
</evidence>
<dbReference type="STRING" id="94208.A0A2S4KUJ7"/>
<comment type="caution">
    <text evidence="3">The sequence shown here is derived from an EMBL/GenBank/DDBJ whole genome shotgun (WGS) entry which is preliminary data.</text>
</comment>
<protein>
    <submittedName>
        <fullName evidence="3">Transcriptional regulatory protein</fullName>
    </submittedName>
</protein>
<name>A0A2S4KUJ7_9HYPO</name>
<proteinExistence type="predicted"/>
<feature type="non-terminal residue" evidence="3">
    <location>
        <position position="206"/>
    </location>
</feature>
<dbReference type="AlphaFoldDB" id="A0A2S4KUJ7"/>
<evidence type="ECO:0000256" key="2">
    <source>
        <dbReference type="SAM" id="Phobius"/>
    </source>
</evidence>
<keyword evidence="2" id="KW-1133">Transmembrane helix</keyword>
<reference evidence="3 4" key="1">
    <citation type="submission" date="2018-01" db="EMBL/GenBank/DDBJ databases">
        <title>Harnessing the power of phylogenomics to disentangle the directionality and signatures of interkingdom host jumping in the parasitic fungal genus Tolypocladium.</title>
        <authorList>
            <person name="Quandt C.A."/>
            <person name="Patterson W."/>
            <person name="Spatafora J.W."/>
        </authorList>
    </citation>
    <scope>NUCLEOTIDE SEQUENCE [LARGE SCALE GENOMIC DNA]</scope>
    <source>
        <strain evidence="3 4">NRBC 100945</strain>
    </source>
</reference>
<keyword evidence="2" id="KW-0472">Membrane</keyword>
<dbReference type="EMBL" id="PKSG01000623">
    <property type="protein sequence ID" value="POR33869.1"/>
    <property type="molecule type" value="Genomic_DNA"/>
</dbReference>
<feature type="transmembrane region" description="Helical" evidence="2">
    <location>
        <begin position="147"/>
        <end position="172"/>
    </location>
</feature>
<accession>A0A2S4KUJ7</accession>
<gene>
    <name evidence="3" type="ORF">TPAR_05943</name>
</gene>
<keyword evidence="4" id="KW-1185">Reference proteome</keyword>
<evidence type="ECO:0000256" key="1">
    <source>
        <dbReference type="SAM" id="MobiDB-lite"/>
    </source>
</evidence>
<keyword evidence="2" id="KW-0812">Transmembrane</keyword>
<feature type="region of interest" description="Disordered" evidence="1">
    <location>
        <begin position="1"/>
        <end position="95"/>
    </location>
</feature>
<sequence length="206" mass="22814">MSGPRDAAAHCPRIVRRPSAALESSARATRRSSGCGRHPSSSLGRPDGRAGPPIARLPRGKRRVAGHDTPRAVSEELGRVADGEHPAHHYPRLPPRHGRAANLRLACLTTQLLLQRIELESDKQAHAPEERLMNRSTQARRTSEEMLMLMLVQQLGVPVSAFAFPATVNFWLRRCRTLSCRTRPSSTSSFWRGEAGVVKPRGEGWR</sequence>
<organism evidence="3 4">
    <name type="scientific">Tolypocladium paradoxum</name>
    <dbReference type="NCBI Taxonomy" id="94208"/>
    <lineage>
        <taxon>Eukaryota</taxon>
        <taxon>Fungi</taxon>
        <taxon>Dikarya</taxon>
        <taxon>Ascomycota</taxon>
        <taxon>Pezizomycotina</taxon>
        <taxon>Sordariomycetes</taxon>
        <taxon>Hypocreomycetidae</taxon>
        <taxon>Hypocreales</taxon>
        <taxon>Ophiocordycipitaceae</taxon>
        <taxon>Tolypocladium</taxon>
    </lineage>
</organism>
<dbReference type="OrthoDB" id="3034343at2759"/>
<feature type="compositionally biased region" description="Basic and acidic residues" evidence="1">
    <location>
        <begin position="65"/>
        <end position="87"/>
    </location>
</feature>